<dbReference type="Pfam" id="PF01105">
    <property type="entry name" value="EMP24_GP25L"/>
    <property type="match status" value="1"/>
</dbReference>
<keyword evidence="3 8" id="KW-0812">Transmembrane</keyword>
<comment type="caution">
    <text evidence="12">The sequence shown here is derived from an EMBL/GenBank/DDBJ whole genome shotgun (WGS) entry which is preliminary data.</text>
</comment>
<dbReference type="Proteomes" id="UP001634394">
    <property type="component" value="Unassembled WGS sequence"/>
</dbReference>
<dbReference type="PANTHER" id="PTHR22811">
    <property type="entry name" value="TRANSMEMBRANE EMP24 DOMAIN-CONTAINING PROTEIN"/>
    <property type="match status" value="1"/>
</dbReference>
<feature type="transmembrane region" description="Helical" evidence="9">
    <location>
        <begin position="205"/>
        <end position="225"/>
    </location>
</feature>
<dbReference type="GO" id="GO:0012505">
    <property type="term" value="C:endomembrane system"/>
    <property type="evidence" value="ECO:0007669"/>
    <property type="project" value="UniProtKB-SubCell"/>
</dbReference>
<keyword evidence="13" id="KW-1185">Reference proteome</keyword>
<gene>
    <name evidence="12" type="ORF">ACJMK2_008036</name>
</gene>
<evidence type="ECO:0000256" key="4">
    <source>
        <dbReference type="ARBA" id="ARBA00022729"/>
    </source>
</evidence>
<evidence type="ECO:0000256" key="6">
    <source>
        <dbReference type="ARBA" id="ARBA00023136"/>
    </source>
</evidence>
<evidence type="ECO:0000256" key="8">
    <source>
        <dbReference type="RuleBase" id="RU003827"/>
    </source>
</evidence>
<feature type="chain" id="PRO_5044854088" description="GOLD domain-containing protein" evidence="10">
    <location>
        <begin position="33"/>
        <end position="242"/>
    </location>
</feature>
<evidence type="ECO:0000313" key="12">
    <source>
        <dbReference type="EMBL" id="KAL3862039.1"/>
    </source>
</evidence>
<dbReference type="AlphaFoldDB" id="A0ABD3VKC3"/>
<comment type="subcellular location">
    <subcellularLocation>
        <location evidence="7">Endomembrane system</location>
        <topology evidence="7">Single-pass membrane protein</topology>
    </subcellularLocation>
    <subcellularLocation>
        <location evidence="1 8">Membrane</location>
        <topology evidence="1 8">Single-pass type I membrane protein</topology>
    </subcellularLocation>
</comment>
<evidence type="ECO:0000256" key="2">
    <source>
        <dbReference type="ARBA" id="ARBA00007104"/>
    </source>
</evidence>
<name>A0ABD3VKC3_SINWO</name>
<keyword evidence="5 9" id="KW-1133">Transmembrane helix</keyword>
<evidence type="ECO:0000256" key="1">
    <source>
        <dbReference type="ARBA" id="ARBA00004479"/>
    </source>
</evidence>
<keyword evidence="4 10" id="KW-0732">Signal</keyword>
<evidence type="ECO:0000256" key="5">
    <source>
        <dbReference type="ARBA" id="ARBA00022989"/>
    </source>
</evidence>
<dbReference type="InterPro" id="IPR009038">
    <property type="entry name" value="GOLD_dom"/>
</dbReference>
<organism evidence="12 13">
    <name type="scientific">Sinanodonta woodiana</name>
    <name type="common">Chinese pond mussel</name>
    <name type="synonym">Anodonta woodiana</name>
    <dbReference type="NCBI Taxonomy" id="1069815"/>
    <lineage>
        <taxon>Eukaryota</taxon>
        <taxon>Metazoa</taxon>
        <taxon>Spiralia</taxon>
        <taxon>Lophotrochozoa</taxon>
        <taxon>Mollusca</taxon>
        <taxon>Bivalvia</taxon>
        <taxon>Autobranchia</taxon>
        <taxon>Heteroconchia</taxon>
        <taxon>Palaeoheterodonta</taxon>
        <taxon>Unionida</taxon>
        <taxon>Unionoidea</taxon>
        <taxon>Unionidae</taxon>
        <taxon>Unioninae</taxon>
        <taxon>Sinanodonta</taxon>
    </lineage>
</organism>
<evidence type="ECO:0000256" key="10">
    <source>
        <dbReference type="SAM" id="SignalP"/>
    </source>
</evidence>
<feature type="signal peptide" evidence="10">
    <location>
        <begin position="1"/>
        <end position="32"/>
    </location>
</feature>
<dbReference type="SUPFAM" id="SSF101576">
    <property type="entry name" value="Supernatant protein factor (SPF), C-terminal domain"/>
    <property type="match status" value="1"/>
</dbReference>
<evidence type="ECO:0000256" key="7">
    <source>
        <dbReference type="ARBA" id="ARBA00037847"/>
    </source>
</evidence>
<dbReference type="SMART" id="SM01190">
    <property type="entry name" value="EMP24_GP25L"/>
    <property type="match status" value="1"/>
</dbReference>
<sequence>MSNKAKSIISCVFKCLVCFLLINSLCTEGVLGVETEAFDFDGNPVTRYGFQVQVDAGKEDCFYQKIRAGSSLAVTYRVLQGGDLNVNGFLKGPNHTIIDTITNKPEGDFQTVVLETGDYSICIDNTLSRFSSRSVYIHLVTYIPSEWAQYVRELEEVHVTVARFTESINSVENSTNQVLNYQTITRMDYAWDFFWAARNRAYVQYWAILHCAIFIITSVFQVYFVRRLFRYVNVTPTAKPRA</sequence>
<evidence type="ECO:0000256" key="9">
    <source>
        <dbReference type="SAM" id="Phobius"/>
    </source>
</evidence>
<feature type="domain" description="GOLD" evidence="11">
    <location>
        <begin position="59"/>
        <end position="141"/>
    </location>
</feature>
<proteinExistence type="inferred from homology"/>
<dbReference type="EMBL" id="JBJQND010000011">
    <property type="protein sequence ID" value="KAL3862039.1"/>
    <property type="molecule type" value="Genomic_DNA"/>
</dbReference>
<dbReference type="PROSITE" id="PS50866">
    <property type="entry name" value="GOLD"/>
    <property type="match status" value="1"/>
</dbReference>
<dbReference type="InterPro" id="IPR015720">
    <property type="entry name" value="Emp24-like"/>
</dbReference>
<evidence type="ECO:0000256" key="3">
    <source>
        <dbReference type="ARBA" id="ARBA00022692"/>
    </source>
</evidence>
<keyword evidence="6 9" id="KW-0472">Membrane</keyword>
<comment type="similarity">
    <text evidence="2 8">Belongs to the EMP24/GP25L family.</text>
</comment>
<evidence type="ECO:0000313" key="13">
    <source>
        <dbReference type="Proteomes" id="UP001634394"/>
    </source>
</evidence>
<accession>A0ABD3VKC3</accession>
<dbReference type="GO" id="GO:0016020">
    <property type="term" value="C:membrane"/>
    <property type="evidence" value="ECO:0007669"/>
    <property type="project" value="UniProtKB-SubCell"/>
</dbReference>
<dbReference type="InterPro" id="IPR036598">
    <property type="entry name" value="GOLD_dom_sf"/>
</dbReference>
<protein>
    <recommendedName>
        <fullName evidence="11">GOLD domain-containing protein</fullName>
    </recommendedName>
</protein>
<evidence type="ECO:0000259" key="11">
    <source>
        <dbReference type="PROSITE" id="PS50866"/>
    </source>
</evidence>
<reference evidence="12 13" key="1">
    <citation type="submission" date="2024-11" db="EMBL/GenBank/DDBJ databases">
        <title>Chromosome-level genome assembly of the freshwater bivalve Anodonta woodiana.</title>
        <authorList>
            <person name="Chen X."/>
        </authorList>
    </citation>
    <scope>NUCLEOTIDE SEQUENCE [LARGE SCALE GENOMIC DNA]</scope>
    <source>
        <strain evidence="12">MN2024</strain>
        <tissue evidence="12">Gills</tissue>
    </source>
</reference>